<dbReference type="SUPFAM" id="SSF52172">
    <property type="entry name" value="CheY-like"/>
    <property type="match status" value="2"/>
</dbReference>
<dbReference type="PRINTS" id="PR00344">
    <property type="entry name" value="BCTRLSENSOR"/>
</dbReference>
<keyword evidence="6" id="KW-0418">Kinase</keyword>
<dbReference type="SUPFAM" id="SSF55785">
    <property type="entry name" value="PYP-like sensor domain (PAS domain)"/>
    <property type="match status" value="3"/>
</dbReference>
<dbReference type="SMART" id="SM00065">
    <property type="entry name" value="GAF"/>
    <property type="match status" value="2"/>
</dbReference>
<dbReference type="Gene3D" id="3.30.450.20">
    <property type="entry name" value="PAS domain"/>
    <property type="match status" value="3"/>
</dbReference>
<name>A0ABX1LTV7_9CYAN</name>
<dbReference type="RefSeq" id="WP_169363590.1">
    <property type="nucleotide sequence ID" value="NZ_JAAVJL010000001.1"/>
</dbReference>
<evidence type="ECO:0000313" key="15">
    <source>
        <dbReference type="EMBL" id="NMF58723.1"/>
    </source>
</evidence>
<feature type="domain" description="Phytochrome chromophore attachment site" evidence="10">
    <location>
        <begin position="162"/>
        <end position="302"/>
    </location>
</feature>
<dbReference type="SMART" id="SM00091">
    <property type="entry name" value="PAS"/>
    <property type="match status" value="2"/>
</dbReference>
<feature type="domain" description="Histidine kinase" evidence="11">
    <location>
        <begin position="911"/>
        <end position="1149"/>
    </location>
</feature>
<keyword evidence="9" id="KW-0175">Coiled coil</keyword>
<feature type="coiled-coil region" evidence="9">
    <location>
        <begin position="877"/>
        <end position="911"/>
    </location>
</feature>
<dbReference type="InterPro" id="IPR003594">
    <property type="entry name" value="HATPase_dom"/>
</dbReference>
<dbReference type="PROSITE" id="PS50110">
    <property type="entry name" value="RESPONSE_REGULATORY"/>
    <property type="match status" value="2"/>
</dbReference>
<evidence type="ECO:0000256" key="8">
    <source>
        <dbReference type="PROSITE-ProRule" id="PRU00169"/>
    </source>
</evidence>
<comment type="catalytic activity">
    <reaction evidence="1">
        <text>ATP + protein L-histidine = ADP + protein N-phospho-L-histidine.</text>
        <dbReference type="EC" id="2.7.13.3"/>
    </reaction>
</comment>
<keyword evidence="5" id="KW-0808">Transferase</keyword>
<dbReference type="InterPro" id="IPR003018">
    <property type="entry name" value="GAF"/>
</dbReference>
<evidence type="ECO:0000259" key="12">
    <source>
        <dbReference type="PROSITE" id="PS50110"/>
    </source>
</evidence>
<dbReference type="InterPro" id="IPR036890">
    <property type="entry name" value="HATPase_C_sf"/>
</dbReference>
<evidence type="ECO:0000256" key="7">
    <source>
        <dbReference type="ARBA" id="ARBA00023012"/>
    </source>
</evidence>
<dbReference type="InterPro" id="IPR003661">
    <property type="entry name" value="HisK_dim/P_dom"/>
</dbReference>
<evidence type="ECO:0000259" key="10">
    <source>
        <dbReference type="PROSITE" id="PS50046"/>
    </source>
</evidence>
<dbReference type="PROSITE" id="PS50046">
    <property type="entry name" value="PHYTOCHROME_2"/>
    <property type="match status" value="1"/>
</dbReference>
<proteinExistence type="inferred from homology"/>
<dbReference type="Pfam" id="PF01590">
    <property type="entry name" value="GAF"/>
    <property type="match status" value="2"/>
</dbReference>
<keyword evidence="4 8" id="KW-0597">Phosphoprotein</keyword>
<dbReference type="InterPro" id="IPR011006">
    <property type="entry name" value="CheY-like_superfamily"/>
</dbReference>
<evidence type="ECO:0000256" key="2">
    <source>
        <dbReference type="ARBA" id="ARBA00006402"/>
    </source>
</evidence>
<evidence type="ECO:0000313" key="16">
    <source>
        <dbReference type="Proteomes" id="UP000738376"/>
    </source>
</evidence>
<organism evidence="15 16">
    <name type="scientific">Pseudanabaena yagii GIHE-NHR1</name>
    <dbReference type="NCBI Taxonomy" id="2722753"/>
    <lineage>
        <taxon>Bacteria</taxon>
        <taxon>Bacillati</taxon>
        <taxon>Cyanobacteriota</taxon>
        <taxon>Cyanophyceae</taxon>
        <taxon>Pseudanabaenales</taxon>
        <taxon>Pseudanabaenaceae</taxon>
        <taxon>Pseudanabaena</taxon>
        <taxon>Pseudanabaena yagii</taxon>
    </lineage>
</organism>
<dbReference type="InterPro" id="IPR035965">
    <property type="entry name" value="PAS-like_dom_sf"/>
</dbReference>
<dbReference type="InterPro" id="IPR036097">
    <property type="entry name" value="HisK_dim/P_sf"/>
</dbReference>
<dbReference type="EMBL" id="JAAVJL010000001">
    <property type="protein sequence ID" value="NMF58723.1"/>
    <property type="molecule type" value="Genomic_DNA"/>
</dbReference>
<dbReference type="Gene3D" id="3.30.565.10">
    <property type="entry name" value="Histidine kinase-like ATPase, C-terminal domain"/>
    <property type="match status" value="1"/>
</dbReference>
<protein>
    <recommendedName>
        <fullName evidence="3">histidine kinase</fullName>
        <ecNumber evidence="3">2.7.13.3</ecNumber>
    </recommendedName>
</protein>
<evidence type="ECO:0000256" key="5">
    <source>
        <dbReference type="ARBA" id="ARBA00022679"/>
    </source>
</evidence>
<feature type="coiled-coil region" evidence="9">
    <location>
        <begin position="592"/>
        <end position="623"/>
    </location>
</feature>
<gene>
    <name evidence="15" type="ORF">HC246_12000</name>
</gene>
<dbReference type="Pfam" id="PF02518">
    <property type="entry name" value="HATPase_c"/>
    <property type="match status" value="1"/>
</dbReference>
<dbReference type="CDD" id="cd00130">
    <property type="entry name" value="PAS"/>
    <property type="match status" value="2"/>
</dbReference>
<dbReference type="Pfam" id="PF08448">
    <property type="entry name" value="PAS_4"/>
    <property type="match status" value="1"/>
</dbReference>
<dbReference type="PROSITE" id="PS50109">
    <property type="entry name" value="HIS_KIN"/>
    <property type="match status" value="1"/>
</dbReference>
<dbReference type="InterPro" id="IPR029016">
    <property type="entry name" value="GAF-like_dom_sf"/>
</dbReference>
<dbReference type="InterPro" id="IPR000014">
    <property type="entry name" value="PAS"/>
</dbReference>
<keyword evidence="7" id="KW-0902">Two-component regulatory system</keyword>
<dbReference type="SUPFAM" id="SSF55874">
    <property type="entry name" value="ATPase domain of HSP90 chaperone/DNA topoisomerase II/histidine kinase"/>
    <property type="match status" value="1"/>
</dbReference>
<dbReference type="Pfam" id="PF00072">
    <property type="entry name" value="Response_reg"/>
    <property type="match status" value="2"/>
</dbReference>
<evidence type="ECO:0000259" key="14">
    <source>
        <dbReference type="PROSITE" id="PS50113"/>
    </source>
</evidence>
<dbReference type="InterPro" id="IPR001789">
    <property type="entry name" value="Sig_transdc_resp-reg_receiver"/>
</dbReference>
<evidence type="ECO:0000259" key="11">
    <source>
        <dbReference type="PROSITE" id="PS50109"/>
    </source>
</evidence>
<evidence type="ECO:0000256" key="4">
    <source>
        <dbReference type="ARBA" id="ARBA00022553"/>
    </source>
</evidence>
<dbReference type="Gene3D" id="1.10.287.130">
    <property type="match status" value="1"/>
</dbReference>
<dbReference type="Gene3D" id="3.30.450.40">
    <property type="match status" value="2"/>
</dbReference>
<reference evidence="15 16" key="1">
    <citation type="submission" date="2020-03" db="EMBL/GenBank/DDBJ databases">
        <title>Draft Genome Sequence of 2-Methylisoborneol Producing Pseudanabaena yagii Strain GIHE-NHR1 Isolated from North Han River in South Korea.</title>
        <authorList>
            <person name="Jeong J."/>
        </authorList>
    </citation>
    <scope>NUCLEOTIDE SEQUENCE [LARGE SCALE GENOMIC DNA]</scope>
    <source>
        <strain evidence="15 16">GIHE-NHR1</strain>
    </source>
</reference>
<sequence>MTDQRSLSLITILIVEDSEEDRATYSRYLLSDKDTTYHLLEAETVEDGLELWRSQSPDILLIDLNLPDGSGLDFLEAINVDREGEKIPAIMLTGHGSEKIAVRAMKLGASDYLLKGEINPKVLTTAVKQVFRESTLRQQLWQSQQQQNVITEISSRIREHFNLEDILNVTVKELREFIKADRVAIYQFNPDMSGLIISEDIGVSWESTLNVLVEDTCFRENLGGDYCNGKIFVANDIYAANLQDCHIQLLESFQVRANLVVPIRLPKDNKQFLWGLLIVHQCSAPRFWTELEIQLVQSLSMQLEIAIQQMISYQNLERELKNRKIAEQALQESEQMNRTIVETIPDLLIQMDRNGVYQYRSGCSGNVRVILPDPSVSELRIENILPKHLALAQVHYANLALDSGTVQIFEQIVDFEDERRYEEVRVAPIDDREVLMIIRDITDRKRTELILKKLLEGTATFTGEDFFPALVIHIAEALEVSYAFITELVDGKLHSLAFSANGELQPTFSYQPPSTPCEYVLNNDEYYCERDLQTIFPQDLDLVSLKAESYLGIALKDHRGNAIGHLCILDVKPLPSPKITEALSILKIFASRAAVELQRKRTNEELKQLNQSLESKVAERTKELWQVNKLQRAILDSANYSIIATDLNGIIQTFNTAAERMLGYSMDEVVGITTPAKFHDPQEIAERTAALSIELGKDVGHAVFTVKADLNIHQEQEWTSIRKDGSHFPTSILVTAIKDDEGRTIGYLGIGRDISDRKHIEKIEKLLKQQIAAIEAAIDGIAILQDSNYIYINQSHLEMFGYMYPEELLGKSWTELYSSEEIARFGQEVFPVLMRDRSWQGEAIATRKDGSTFDEGLSLTLTDDGLLICVCRDISDQQATLRERKKAEEQLKQANEELLKVTKLKDEFLANMSHELRTPLNSILGLSEGLRDQIFGLMNESQLKAISTVESSAEHLLSLINDILDLSKISSGMMELEIEPASVKVLCDSSLVFIKQKAHAKSLQIVTSIPMFMNDINVDIRRTKQILINLLSNAVKFTPNGGKVSLLVSFGSGDTWQGEATIPQQLKTKNSSMILFQVVDNGIGIDSNDLQRLFQPFVQVSGSLNRQHEGTGLGLALVKQIAELHGGQIIAESEVGKGSRFTVALPYDMSASNASLPTKVSTTLPLQPINLDKTNAPLILLAEDNEANIQTFTAYLSAINYRIVVARNGKDAIAQAKAISPDIIIMDIQMPEMDGLESIRLIRADSQLATIPIIALTALAMEGDSERCLAIGASKYLSKPIKLRTLASAVQQLCYELTNVV</sequence>
<dbReference type="PANTHER" id="PTHR43047:SF63">
    <property type="entry name" value="HISTIDINE KINASE"/>
    <property type="match status" value="1"/>
</dbReference>
<feature type="modified residue" description="4-aspartylphosphate" evidence="8">
    <location>
        <position position="1227"/>
    </location>
</feature>
<feature type="modified residue" description="4-aspartylphosphate" evidence="8">
    <location>
        <position position="63"/>
    </location>
</feature>
<feature type="domain" description="PAS" evidence="13">
    <location>
        <begin position="627"/>
        <end position="698"/>
    </location>
</feature>
<evidence type="ECO:0000256" key="9">
    <source>
        <dbReference type="SAM" id="Coils"/>
    </source>
</evidence>
<dbReference type="Pfam" id="PF00512">
    <property type="entry name" value="HisKA"/>
    <property type="match status" value="1"/>
</dbReference>
<dbReference type="NCBIfam" id="TIGR00229">
    <property type="entry name" value="sensory_box"/>
    <property type="match status" value="2"/>
</dbReference>
<dbReference type="SMART" id="SM00086">
    <property type="entry name" value="PAC"/>
    <property type="match status" value="2"/>
</dbReference>
<feature type="domain" description="Response regulatory" evidence="12">
    <location>
        <begin position="11"/>
        <end position="130"/>
    </location>
</feature>
<dbReference type="InterPro" id="IPR000700">
    <property type="entry name" value="PAS-assoc_C"/>
</dbReference>
<dbReference type="PROSITE" id="PS50113">
    <property type="entry name" value="PAC"/>
    <property type="match status" value="1"/>
</dbReference>
<dbReference type="PROSITE" id="PS50112">
    <property type="entry name" value="PAS"/>
    <property type="match status" value="1"/>
</dbReference>
<evidence type="ECO:0000256" key="3">
    <source>
        <dbReference type="ARBA" id="ARBA00012438"/>
    </source>
</evidence>
<evidence type="ECO:0000256" key="6">
    <source>
        <dbReference type="ARBA" id="ARBA00022777"/>
    </source>
</evidence>
<dbReference type="InterPro" id="IPR016132">
    <property type="entry name" value="Phyto_chromo_attachment"/>
</dbReference>
<accession>A0ABX1LTV7</accession>
<dbReference type="EC" id="2.7.13.3" evidence="3"/>
<dbReference type="SMART" id="SM00387">
    <property type="entry name" value="HATPase_c"/>
    <property type="match status" value="1"/>
</dbReference>
<dbReference type="SUPFAM" id="SSF47384">
    <property type="entry name" value="Homodimeric domain of signal transducing histidine kinase"/>
    <property type="match status" value="1"/>
</dbReference>
<dbReference type="SMART" id="SM00448">
    <property type="entry name" value="REC"/>
    <property type="match status" value="2"/>
</dbReference>
<dbReference type="InterPro" id="IPR001610">
    <property type="entry name" value="PAC"/>
</dbReference>
<dbReference type="SMART" id="SM00388">
    <property type="entry name" value="HisKA"/>
    <property type="match status" value="1"/>
</dbReference>
<evidence type="ECO:0000259" key="13">
    <source>
        <dbReference type="PROSITE" id="PS50112"/>
    </source>
</evidence>
<dbReference type="InterPro" id="IPR005467">
    <property type="entry name" value="His_kinase_dom"/>
</dbReference>
<dbReference type="InterPro" id="IPR013656">
    <property type="entry name" value="PAS_4"/>
</dbReference>
<dbReference type="CDD" id="cd16922">
    <property type="entry name" value="HATPase_EvgS-ArcB-TorS-like"/>
    <property type="match status" value="1"/>
</dbReference>
<dbReference type="CDD" id="cd00082">
    <property type="entry name" value="HisKA"/>
    <property type="match status" value="1"/>
</dbReference>
<keyword evidence="16" id="KW-1185">Reference proteome</keyword>
<comment type="similarity">
    <text evidence="2">In the N-terminal section; belongs to the phytochrome family.</text>
</comment>
<comment type="caution">
    <text evidence="15">The sequence shown here is derived from an EMBL/GenBank/DDBJ whole genome shotgun (WGS) entry which is preliminary data.</text>
</comment>
<feature type="domain" description="PAC" evidence="14">
    <location>
        <begin position="714"/>
        <end position="766"/>
    </location>
</feature>
<dbReference type="PANTHER" id="PTHR43047">
    <property type="entry name" value="TWO-COMPONENT HISTIDINE PROTEIN KINASE"/>
    <property type="match status" value="1"/>
</dbReference>
<dbReference type="SUPFAM" id="SSF55781">
    <property type="entry name" value="GAF domain-like"/>
    <property type="match status" value="2"/>
</dbReference>
<dbReference type="Pfam" id="PF13426">
    <property type="entry name" value="PAS_9"/>
    <property type="match status" value="2"/>
</dbReference>
<evidence type="ECO:0000256" key="1">
    <source>
        <dbReference type="ARBA" id="ARBA00000085"/>
    </source>
</evidence>
<feature type="domain" description="Response regulatory" evidence="12">
    <location>
        <begin position="1178"/>
        <end position="1294"/>
    </location>
</feature>
<dbReference type="InterPro" id="IPR004358">
    <property type="entry name" value="Sig_transdc_His_kin-like_C"/>
</dbReference>
<dbReference type="Proteomes" id="UP000738376">
    <property type="component" value="Unassembled WGS sequence"/>
</dbReference>
<dbReference type="Gene3D" id="3.40.50.2300">
    <property type="match status" value="2"/>
</dbReference>
<dbReference type="CDD" id="cd17546">
    <property type="entry name" value="REC_hyHK_CKI1_RcsC-like"/>
    <property type="match status" value="1"/>
</dbReference>